<feature type="transmembrane region" description="Helical" evidence="7">
    <location>
        <begin position="194"/>
        <end position="212"/>
    </location>
</feature>
<organism evidence="8 9">
    <name type="scientific">Nonomuraea cavernae</name>
    <dbReference type="NCBI Taxonomy" id="2045107"/>
    <lineage>
        <taxon>Bacteria</taxon>
        <taxon>Bacillati</taxon>
        <taxon>Actinomycetota</taxon>
        <taxon>Actinomycetes</taxon>
        <taxon>Streptosporangiales</taxon>
        <taxon>Streptosporangiaceae</taxon>
        <taxon>Nonomuraea</taxon>
    </lineage>
</organism>
<keyword evidence="3" id="KW-0813">Transport</keyword>
<evidence type="ECO:0000256" key="6">
    <source>
        <dbReference type="ARBA" id="ARBA00023136"/>
    </source>
</evidence>
<feature type="transmembrane region" description="Helical" evidence="7">
    <location>
        <begin position="398"/>
        <end position="424"/>
    </location>
</feature>
<accession>A0A917ZEN9</accession>
<protein>
    <submittedName>
        <fullName evidence="8">MFS transporter</fullName>
    </submittedName>
</protein>
<dbReference type="InterPro" id="IPR006043">
    <property type="entry name" value="NCS2"/>
</dbReference>
<evidence type="ECO:0000256" key="7">
    <source>
        <dbReference type="SAM" id="Phobius"/>
    </source>
</evidence>
<feature type="transmembrane region" description="Helical" evidence="7">
    <location>
        <begin position="170"/>
        <end position="187"/>
    </location>
</feature>
<dbReference type="GO" id="GO:0005345">
    <property type="term" value="F:purine nucleobase transmembrane transporter activity"/>
    <property type="evidence" value="ECO:0007669"/>
    <property type="project" value="TreeGrafter"/>
</dbReference>
<sequence>MSREVRGGLATFFTMAYIVVLNPIIIANGKDIEGQVIGDGTQGNVALVAAGTAFVAGILTILMGVVGRVPFALAAGLGLNAFVTFNVATLMSWEEAMGLVFLEGIIIGLLVLTGFRVAVFNAIPGQLKTAISVGIGLFIALIGFVDAGFVRRVPAGPPLEMGIGGNLTSWPIFVFVVGLLVTAALVARKVKGAILIGIVGTTVLAVLVELGAKAGRATAENPGGWQLNVPTMPTQILGFHNPLTLFTEFDPFGAFSRVTVLLAVLLVFTLLITDFFDTMGTMVGVGKQAGLVGEDGMLPRTKQILLVDSLGAAAGGAGSVSSNTTYIESAAGVGEGARTGLASVVTGLLFLVAIFFAPLVTIVPYEAAAPALVVVGFLMMTAIRDIDFTDYELAIPAFLTIVVMPFTYSISNGVGAGFVSFVLIKLVRGKVREIHPLMWVVFILFVLYFALGPIKALLGL</sequence>
<gene>
    <name evidence="8" type="primary">pbuG</name>
    <name evidence="8" type="ORF">GCM10012289_70460</name>
</gene>
<evidence type="ECO:0000256" key="5">
    <source>
        <dbReference type="ARBA" id="ARBA00022989"/>
    </source>
</evidence>
<evidence type="ECO:0000313" key="8">
    <source>
        <dbReference type="EMBL" id="GGO81458.1"/>
    </source>
</evidence>
<dbReference type="EMBL" id="BMNH01000037">
    <property type="protein sequence ID" value="GGO81458.1"/>
    <property type="molecule type" value="Genomic_DNA"/>
</dbReference>
<evidence type="ECO:0000256" key="3">
    <source>
        <dbReference type="ARBA" id="ARBA00022448"/>
    </source>
</evidence>
<feature type="transmembrane region" description="Helical" evidence="7">
    <location>
        <begin position="252"/>
        <end position="272"/>
    </location>
</feature>
<keyword evidence="9" id="KW-1185">Reference proteome</keyword>
<proteinExistence type="inferred from homology"/>
<reference evidence="8" key="1">
    <citation type="journal article" date="2014" name="Int. J. Syst. Evol. Microbiol.">
        <title>Complete genome sequence of Corynebacterium casei LMG S-19264T (=DSM 44701T), isolated from a smear-ripened cheese.</title>
        <authorList>
            <consortium name="US DOE Joint Genome Institute (JGI-PGF)"/>
            <person name="Walter F."/>
            <person name="Albersmeier A."/>
            <person name="Kalinowski J."/>
            <person name="Ruckert C."/>
        </authorList>
    </citation>
    <scope>NUCLEOTIDE SEQUENCE</scope>
    <source>
        <strain evidence="8">CGMCC 4.7368</strain>
    </source>
</reference>
<dbReference type="PANTHER" id="PTHR43337:SF1">
    <property type="entry name" value="XANTHINE_URACIL PERMEASE C887.17-RELATED"/>
    <property type="match status" value="1"/>
</dbReference>
<dbReference type="AlphaFoldDB" id="A0A917ZEN9"/>
<feature type="transmembrane region" description="Helical" evidence="7">
    <location>
        <begin position="436"/>
        <end position="458"/>
    </location>
</feature>
<feature type="transmembrane region" description="Helical" evidence="7">
    <location>
        <begin position="99"/>
        <end position="119"/>
    </location>
</feature>
<dbReference type="PANTHER" id="PTHR43337">
    <property type="entry name" value="XANTHINE/URACIL PERMEASE C887.17-RELATED"/>
    <property type="match status" value="1"/>
</dbReference>
<dbReference type="RefSeq" id="WP_189128558.1">
    <property type="nucleotide sequence ID" value="NZ_BMNH01000037.1"/>
</dbReference>
<evidence type="ECO:0000256" key="1">
    <source>
        <dbReference type="ARBA" id="ARBA00004127"/>
    </source>
</evidence>
<dbReference type="Proteomes" id="UP000646523">
    <property type="component" value="Unassembled WGS sequence"/>
</dbReference>
<dbReference type="GO" id="GO:0012505">
    <property type="term" value="C:endomembrane system"/>
    <property type="evidence" value="ECO:0007669"/>
    <property type="project" value="UniProtKB-SubCell"/>
</dbReference>
<keyword evidence="6 7" id="KW-0472">Membrane</keyword>
<dbReference type="GO" id="GO:0005886">
    <property type="term" value="C:plasma membrane"/>
    <property type="evidence" value="ECO:0007669"/>
    <property type="project" value="TreeGrafter"/>
</dbReference>
<keyword evidence="4 7" id="KW-0812">Transmembrane</keyword>
<name>A0A917ZEN9_9ACTN</name>
<comment type="subcellular location">
    <subcellularLocation>
        <location evidence="1">Endomembrane system</location>
        <topology evidence="1">Multi-pass membrane protein</topology>
    </subcellularLocation>
</comment>
<feature type="transmembrane region" description="Helical" evidence="7">
    <location>
        <begin position="73"/>
        <end position="93"/>
    </location>
</feature>
<evidence type="ECO:0000256" key="2">
    <source>
        <dbReference type="ARBA" id="ARBA00005697"/>
    </source>
</evidence>
<comment type="similarity">
    <text evidence="2">Belongs to the nucleobase:cation symporter-2 (NCS2) (TC 2.A.40) family. Azg-like subfamily.</text>
</comment>
<evidence type="ECO:0000256" key="4">
    <source>
        <dbReference type="ARBA" id="ARBA00022692"/>
    </source>
</evidence>
<dbReference type="InterPro" id="IPR045018">
    <property type="entry name" value="Azg-like"/>
</dbReference>
<evidence type="ECO:0000313" key="9">
    <source>
        <dbReference type="Proteomes" id="UP000646523"/>
    </source>
</evidence>
<feature type="transmembrane region" description="Helical" evidence="7">
    <location>
        <begin position="7"/>
        <end position="26"/>
    </location>
</feature>
<reference evidence="8" key="2">
    <citation type="submission" date="2020-09" db="EMBL/GenBank/DDBJ databases">
        <authorList>
            <person name="Sun Q."/>
            <person name="Zhou Y."/>
        </authorList>
    </citation>
    <scope>NUCLEOTIDE SEQUENCE</scope>
    <source>
        <strain evidence="8">CGMCC 4.7368</strain>
    </source>
</reference>
<feature type="transmembrane region" description="Helical" evidence="7">
    <location>
        <begin position="131"/>
        <end position="150"/>
    </location>
</feature>
<comment type="caution">
    <text evidence="8">The sequence shown here is derived from an EMBL/GenBank/DDBJ whole genome shotgun (WGS) entry which is preliminary data.</text>
</comment>
<dbReference type="Pfam" id="PF00860">
    <property type="entry name" value="Xan_ur_permease"/>
    <property type="match status" value="1"/>
</dbReference>
<feature type="transmembrane region" description="Helical" evidence="7">
    <location>
        <begin position="341"/>
        <end position="361"/>
    </location>
</feature>
<feature type="transmembrane region" description="Helical" evidence="7">
    <location>
        <begin position="46"/>
        <end position="66"/>
    </location>
</feature>
<keyword evidence="5 7" id="KW-1133">Transmembrane helix</keyword>